<feature type="binding site" evidence="4">
    <location>
        <position position="152"/>
    </location>
    <ligand>
        <name>Mg(2+)</name>
        <dbReference type="ChEBI" id="CHEBI:18420"/>
    </ligand>
</feature>
<evidence type="ECO:0000256" key="2">
    <source>
        <dbReference type="ARBA" id="ARBA00022679"/>
    </source>
</evidence>
<comment type="catalytic activity">
    <reaction evidence="4">
        <text>5-hydroxyuridine(34) in tRNA + S-adenosyl-L-methionine = 5-methoxyuridine(34) in tRNA + S-adenosyl-L-homocysteine + H(+)</text>
        <dbReference type="Rhea" id="RHEA:60524"/>
        <dbReference type="Rhea" id="RHEA-COMP:13381"/>
        <dbReference type="Rhea" id="RHEA-COMP:15591"/>
        <dbReference type="ChEBI" id="CHEBI:15378"/>
        <dbReference type="ChEBI" id="CHEBI:57856"/>
        <dbReference type="ChEBI" id="CHEBI:59789"/>
        <dbReference type="ChEBI" id="CHEBI:136877"/>
        <dbReference type="ChEBI" id="CHEBI:143860"/>
    </reaction>
</comment>
<keyword evidence="4" id="KW-0819">tRNA processing</keyword>
<feature type="binding site" evidence="4">
    <location>
        <position position="125"/>
    </location>
    <ligand>
        <name>Mg(2+)</name>
        <dbReference type="ChEBI" id="CHEBI:18420"/>
    </ligand>
</feature>
<dbReference type="GO" id="GO:0000287">
    <property type="term" value="F:magnesium ion binding"/>
    <property type="evidence" value="ECO:0007669"/>
    <property type="project" value="UniProtKB-UniRule"/>
</dbReference>
<feature type="binding site" evidence="4">
    <location>
        <position position="37"/>
    </location>
    <ligand>
        <name>S-adenosyl-L-methionine</name>
        <dbReference type="ChEBI" id="CHEBI:59789"/>
    </ligand>
</feature>
<dbReference type="GO" id="GO:0008757">
    <property type="term" value="F:S-adenosylmethionine-dependent methyltransferase activity"/>
    <property type="evidence" value="ECO:0007669"/>
    <property type="project" value="TreeGrafter"/>
</dbReference>
<keyword evidence="6" id="KW-1185">Reference proteome</keyword>
<comment type="function">
    <text evidence="4">Catalyzes the methylation of 5-hydroxyuridine (ho5U) to form 5-methoxyuridine (mo5U) at position 34 in tRNAs.</text>
</comment>
<feature type="binding site" evidence="4">
    <location>
        <position position="81"/>
    </location>
    <ligand>
        <name>S-adenosyl-L-methionine</name>
        <dbReference type="ChEBI" id="CHEBI:59789"/>
    </ligand>
</feature>
<comment type="subunit">
    <text evidence="4">Homodimer.</text>
</comment>
<dbReference type="InterPro" id="IPR043675">
    <property type="entry name" value="TrmR_methyltr"/>
</dbReference>
<accession>A0A6I8M957</accession>
<proteinExistence type="inferred from homology"/>
<keyword evidence="4" id="KW-0479">Metal-binding</keyword>
<dbReference type="InterPro" id="IPR002935">
    <property type="entry name" value="SAM_O-MeTrfase"/>
</dbReference>
<keyword evidence="2 4" id="KW-0808">Transferase</keyword>
<name>A0A6I8M957_9FUSO</name>
<dbReference type="Proteomes" id="UP000419017">
    <property type="component" value="Unassembled WGS sequence"/>
</dbReference>
<dbReference type="PANTHER" id="PTHR10509:SF14">
    <property type="entry name" value="CAFFEOYL-COA O-METHYLTRANSFERASE 3-RELATED"/>
    <property type="match status" value="1"/>
</dbReference>
<feature type="binding site" evidence="4">
    <location>
        <begin position="107"/>
        <end position="108"/>
    </location>
    <ligand>
        <name>S-adenosyl-L-methionine</name>
        <dbReference type="ChEBI" id="CHEBI:59789"/>
    </ligand>
</feature>
<keyword evidence="3 4" id="KW-0949">S-adenosyl-L-methionine</keyword>
<evidence type="ECO:0000313" key="6">
    <source>
        <dbReference type="Proteomes" id="UP000419017"/>
    </source>
</evidence>
<dbReference type="EMBL" id="CABWIB010000001">
    <property type="protein sequence ID" value="VWL84813.1"/>
    <property type="molecule type" value="Genomic_DNA"/>
</dbReference>
<dbReference type="AlphaFoldDB" id="A0A6I8M957"/>
<dbReference type="PANTHER" id="PTHR10509">
    <property type="entry name" value="O-METHYLTRANSFERASE-RELATED"/>
    <property type="match status" value="1"/>
</dbReference>
<dbReference type="RefSeq" id="WP_156682869.1">
    <property type="nucleotide sequence ID" value="NZ_CABWIB010000001.1"/>
</dbReference>
<feature type="binding site" evidence="4">
    <location>
        <position position="151"/>
    </location>
    <ligand>
        <name>Mg(2+)</name>
        <dbReference type="ChEBI" id="CHEBI:18420"/>
    </ligand>
</feature>
<reference evidence="5 6" key="1">
    <citation type="submission" date="2019-10" db="EMBL/GenBank/DDBJ databases">
        <authorList>
            <person name="Blom J."/>
        </authorList>
    </citation>
    <scope>NUCLEOTIDE SEQUENCE [LARGE SCALE GENOMIC DNA]</scope>
    <source>
        <strain evidence="5 6">ES3154-GLU</strain>
    </source>
</reference>
<evidence type="ECO:0000313" key="5">
    <source>
        <dbReference type="EMBL" id="VWL84813.1"/>
    </source>
</evidence>
<dbReference type="Gene3D" id="3.40.50.150">
    <property type="entry name" value="Vaccinia Virus protein VP39"/>
    <property type="match status" value="1"/>
</dbReference>
<dbReference type="Pfam" id="PF01596">
    <property type="entry name" value="Methyltransf_3"/>
    <property type="match status" value="1"/>
</dbReference>
<protein>
    <recommendedName>
        <fullName evidence="4">tRNA 5-hydroxyuridine methyltransferase</fullName>
        <ecNumber evidence="4">2.1.1.-</ecNumber>
    </recommendedName>
    <alternativeName>
        <fullName evidence="4">ho5U methyltransferase</fullName>
    </alternativeName>
</protein>
<dbReference type="HAMAP" id="MF_02217">
    <property type="entry name" value="TrmR_methyltr"/>
    <property type="match status" value="1"/>
</dbReference>
<sequence length="205" mass="23943">MIENFTNSTNYARKFFKDDKNLLEIKDYAISNKVPIITDEVLSFMLFLANNKDYKKGLEIGTAIGYSTLYLSKFLEMTTIEIDENRYLVAKENFEKYNKNINLINDDALNVIENLNDNFDFIFIDAAKGQYKRFFDLCYGKLNKGGLIFIDNILFRSYVGSNEYPKKFKTIVNRLDEFITYLSDNYNFTLIPFGDGVGLVKREEK</sequence>
<evidence type="ECO:0000256" key="3">
    <source>
        <dbReference type="ARBA" id="ARBA00022691"/>
    </source>
</evidence>
<organism evidence="5 6">
    <name type="scientific">Oceanivirga miroungae</name>
    <dbReference type="NCBI Taxonomy" id="1130046"/>
    <lineage>
        <taxon>Bacteria</taxon>
        <taxon>Fusobacteriati</taxon>
        <taxon>Fusobacteriota</taxon>
        <taxon>Fusobacteriia</taxon>
        <taxon>Fusobacteriales</taxon>
        <taxon>Leptotrichiaceae</taxon>
        <taxon>Oceanivirga</taxon>
    </lineage>
</organism>
<dbReference type="InterPro" id="IPR029063">
    <property type="entry name" value="SAM-dependent_MTases_sf"/>
</dbReference>
<keyword evidence="4" id="KW-0460">Magnesium</keyword>
<gene>
    <name evidence="4" type="primary">trmR</name>
    <name evidence="5" type="ORF">OMES3154_00066</name>
</gene>
<dbReference type="CDD" id="cd02440">
    <property type="entry name" value="AdoMet_MTases"/>
    <property type="match status" value="1"/>
</dbReference>
<keyword evidence="1 4" id="KW-0489">Methyltransferase</keyword>
<feature type="binding site" evidence="4">
    <location>
        <position position="67"/>
    </location>
    <ligand>
        <name>S-adenosyl-L-methionine</name>
        <dbReference type="ChEBI" id="CHEBI:59789"/>
    </ligand>
</feature>
<evidence type="ECO:0000256" key="4">
    <source>
        <dbReference type="HAMAP-Rule" id="MF_02217"/>
    </source>
</evidence>
<evidence type="ECO:0000256" key="1">
    <source>
        <dbReference type="ARBA" id="ARBA00022603"/>
    </source>
</evidence>
<dbReference type="GO" id="GO:0030488">
    <property type="term" value="P:tRNA methylation"/>
    <property type="evidence" value="ECO:0007669"/>
    <property type="project" value="UniProtKB-UniRule"/>
</dbReference>
<dbReference type="SUPFAM" id="SSF53335">
    <property type="entry name" value="S-adenosyl-L-methionine-dependent methyltransferases"/>
    <property type="match status" value="1"/>
</dbReference>
<dbReference type="GO" id="GO:0008171">
    <property type="term" value="F:O-methyltransferase activity"/>
    <property type="evidence" value="ECO:0007669"/>
    <property type="project" value="InterPro"/>
</dbReference>
<comment type="similarity">
    <text evidence="4">Belongs to the class I-like SAM-binding methyltransferase superfamily. Cation-dependent O-methyltransferase family.</text>
</comment>
<dbReference type="GO" id="GO:0016300">
    <property type="term" value="F:tRNA (uridine) methyltransferase activity"/>
    <property type="evidence" value="ECO:0007669"/>
    <property type="project" value="UniProtKB-UniRule"/>
</dbReference>
<feature type="binding site" evidence="4">
    <location>
        <position position="125"/>
    </location>
    <ligand>
        <name>S-adenosyl-L-methionine</name>
        <dbReference type="ChEBI" id="CHEBI:59789"/>
    </ligand>
</feature>
<dbReference type="InterPro" id="IPR050362">
    <property type="entry name" value="Cation-dep_OMT"/>
</dbReference>
<dbReference type="EC" id="2.1.1.-" evidence="4"/>